<evidence type="ECO:0000313" key="1">
    <source>
        <dbReference type="EMBL" id="CAG6483732.1"/>
    </source>
</evidence>
<reference evidence="1" key="1">
    <citation type="submission" date="2021-05" db="EMBL/GenBank/DDBJ databases">
        <authorList>
            <person name="Alioto T."/>
            <person name="Alioto T."/>
            <person name="Gomez Garrido J."/>
        </authorList>
    </citation>
    <scope>NUCLEOTIDE SEQUENCE</scope>
</reference>
<proteinExistence type="predicted"/>
<name>A0A8D8FSM4_CULPI</name>
<dbReference type="EMBL" id="HBUE01097612">
    <property type="protein sequence ID" value="CAG6483732.1"/>
    <property type="molecule type" value="Transcribed_RNA"/>
</dbReference>
<accession>A0A8D8FSM4</accession>
<sequence>MKTFRQNSLVFDFNVMPVVPELGTIQNFLQQQIKLDLSSVRNLQVNVSRNQVIIETTTPDQAFAIARDHNSKHFIVHAKKRFLIPIYVEDGAIEVKVHDLPPRMPNNIIEEHLQQYGEIISIHNEVWRDFFPGIPNGVRVARMKIKKPIPSFVQIEGLSAYIVHKDQIKTCRYCSQKIHAGQKCNVTKHNNNTISDEEDEDNTVKTSEPAKQFTNDIIPDLSFLERIKNTATPHISTIKKIHFK</sequence>
<organism evidence="1">
    <name type="scientific">Culex pipiens</name>
    <name type="common">House mosquito</name>
    <dbReference type="NCBI Taxonomy" id="7175"/>
    <lineage>
        <taxon>Eukaryota</taxon>
        <taxon>Metazoa</taxon>
        <taxon>Ecdysozoa</taxon>
        <taxon>Arthropoda</taxon>
        <taxon>Hexapoda</taxon>
        <taxon>Insecta</taxon>
        <taxon>Pterygota</taxon>
        <taxon>Neoptera</taxon>
        <taxon>Endopterygota</taxon>
        <taxon>Diptera</taxon>
        <taxon>Nematocera</taxon>
        <taxon>Culicoidea</taxon>
        <taxon>Culicidae</taxon>
        <taxon>Culicinae</taxon>
        <taxon>Culicini</taxon>
        <taxon>Culex</taxon>
        <taxon>Culex</taxon>
    </lineage>
</organism>
<protein>
    <submittedName>
        <fullName evidence="1">(northern house mosquito) hypothetical protein</fullName>
    </submittedName>
</protein>
<dbReference type="AlphaFoldDB" id="A0A8D8FSM4"/>